<dbReference type="EMBL" id="CAMPGE010028354">
    <property type="protein sequence ID" value="CAI2385884.1"/>
    <property type="molecule type" value="Genomic_DNA"/>
</dbReference>
<sequence>MEISQESATLPDSVKKLRACKICRLVKSASQFQGQGCDNCKIGKQTFEFKKFTTPKFSGMISLMDPTFSFAARYNKLNLIPGVYAIEVEGVQEEEIYQE</sequence>
<evidence type="ECO:0000313" key="6">
    <source>
        <dbReference type="EMBL" id="CAI2385884.1"/>
    </source>
</evidence>
<name>A0AAD1Y734_EUPCR</name>
<dbReference type="PANTHER" id="PTHR12882:SF1">
    <property type="entry name" value="TRANSCRIPTION ELONGATION FACTOR SPT4"/>
    <property type="match status" value="1"/>
</dbReference>
<evidence type="ECO:0000256" key="3">
    <source>
        <dbReference type="ARBA" id="ARBA00023163"/>
    </source>
</evidence>
<dbReference type="InterPro" id="IPR038510">
    <property type="entry name" value="Spt4_sf"/>
</dbReference>
<reference evidence="6" key="1">
    <citation type="submission" date="2023-07" db="EMBL/GenBank/DDBJ databases">
        <authorList>
            <consortium name="AG Swart"/>
            <person name="Singh M."/>
            <person name="Singh A."/>
            <person name="Seah K."/>
            <person name="Emmerich C."/>
        </authorList>
    </citation>
    <scope>NUCLEOTIDE SEQUENCE</scope>
    <source>
        <strain evidence="6">DP1</strain>
    </source>
</reference>
<protein>
    <recommendedName>
        <fullName evidence="5">Spt4/RpoE2 zinc finger domain-containing protein</fullName>
    </recommendedName>
</protein>
<dbReference type="InterPro" id="IPR029040">
    <property type="entry name" value="RPABC4/Spt4"/>
</dbReference>
<keyword evidence="3" id="KW-0804">Transcription</keyword>
<dbReference type="Proteomes" id="UP001295684">
    <property type="component" value="Unassembled WGS sequence"/>
</dbReference>
<dbReference type="GO" id="GO:0032044">
    <property type="term" value="C:DSIF complex"/>
    <property type="evidence" value="ECO:0007669"/>
    <property type="project" value="TreeGrafter"/>
</dbReference>
<dbReference type="GO" id="GO:0008270">
    <property type="term" value="F:zinc ion binding"/>
    <property type="evidence" value="ECO:0007669"/>
    <property type="project" value="InterPro"/>
</dbReference>
<dbReference type="InterPro" id="IPR009287">
    <property type="entry name" value="Spt4"/>
</dbReference>
<comment type="caution">
    <text evidence="6">The sequence shown here is derived from an EMBL/GenBank/DDBJ whole genome shotgun (WGS) entry which is preliminary data.</text>
</comment>
<organism evidence="6 7">
    <name type="scientific">Euplotes crassus</name>
    <dbReference type="NCBI Taxonomy" id="5936"/>
    <lineage>
        <taxon>Eukaryota</taxon>
        <taxon>Sar</taxon>
        <taxon>Alveolata</taxon>
        <taxon>Ciliophora</taxon>
        <taxon>Intramacronucleata</taxon>
        <taxon>Spirotrichea</taxon>
        <taxon>Hypotrichia</taxon>
        <taxon>Euplotida</taxon>
        <taxon>Euplotidae</taxon>
        <taxon>Moneuplotes</taxon>
    </lineage>
</organism>
<keyword evidence="4" id="KW-0539">Nucleus</keyword>
<dbReference type="AlphaFoldDB" id="A0AAD1Y734"/>
<accession>A0AAD1Y734</accession>
<proteinExistence type="inferred from homology"/>
<comment type="similarity">
    <text evidence="2">Belongs to the SPT4 family.</text>
</comment>
<dbReference type="SMART" id="SM01389">
    <property type="entry name" value="Spt4"/>
    <property type="match status" value="1"/>
</dbReference>
<dbReference type="CDD" id="cd07973">
    <property type="entry name" value="Spt4"/>
    <property type="match status" value="1"/>
</dbReference>
<dbReference type="Gene3D" id="3.30.40.210">
    <property type="match status" value="1"/>
</dbReference>
<dbReference type="PANTHER" id="PTHR12882">
    <property type="entry name" value="SUPPRESSOR OF TY 4"/>
    <property type="match status" value="1"/>
</dbReference>
<evidence type="ECO:0000313" key="7">
    <source>
        <dbReference type="Proteomes" id="UP001295684"/>
    </source>
</evidence>
<comment type="subcellular location">
    <subcellularLocation>
        <location evidence="1">Nucleus</location>
    </subcellularLocation>
</comment>
<dbReference type="Pfam" id="PF06093">
    <property type="entry name" value="Spt4"/>
    <property type="match status" value="1"/>
</dbReference>
<evidence type="ECO:0000256" key="4">
    <source>
        <dbReference type="ARBA" id="ARBA00023242"/>
    </source>
</evidence>
<dbReference type="GO" id="GO:0006355">
    <property type="term" value="P:regulation of DNA-templated transcription"/>
    <property type="evidence" value="ECO:0007669"/>
    <property type="project" value="InterPro"/>
</dbReference>
<keyword evidence="7" id="KW-1185">Reference proteome</keyword>
<evidence type="ECO:0000256" key="1">
    <source>
        <dbReference type="ARBA" id="ARBA00004123"/>
    </source>
</evidence>
<feature type="domain" description="Spt4/RpoE2 zinc finger" evidence="5">
    <location>
        <begin position="17"/>
        <end position="89"/>
    </location>
</feature>
<dbReference type="SUPFAM" id="SSF63393">
    <property type="entry name" value="RNA polymerase subunits"/>
    <property type="match status" value="1"/>
</dbReference>
<evidence type="ECO:0000256" key="2">
    <source>
        <dbReference type="ARBA" id="ARBA00010464"/>
    </source>
</evidence>
<gene>
    <name evidence="6" type="ORF">ECRASSUSDP1_LOCUS27478</name>
</gene>
<dbReference type="GO" id="GO:0140673">
    <property type="term" value="P:transcription elongation-coupled chromatin remodeling"/>
    <property type="evidence" value="ECO:0007669"/>
    <property type="project" value="InterPro"/>
</dbReference>
<evidence type="ECO:0000259" key="5">
    <source>
        <dbReference type="SMART" id="SM01389"/>
    </source>
</evidence>
<dbReference type="GO" id="GO:0000993">
    <property type="term" value="F:RNA polymerase II complex binding"/>
    <property type="evidence" value="ECO:0007669"/>
    <property type="project" value="TreeGrafter"/>
</dbReference>
<dbReference type="InterPro" id="IPR022800">
    <property type="entry name" value="Spt4/RpoE2_Znf"/>
</dbReference>